<evidence type="ECO:0000313" key="1">
    <source>
        <dbReference type="EMBL" id="MBB4883197.1"/>
    </source>
</evidence>
<protein>
    <submittedName>
        <fullName evidence="1">Uncharacterized protein</fullName>
    </submittedName>
</protein>
<name>A0A4Y8X3B4_9MICC</name>
<dbReference type="InterPro" id="IPR035948">
    <property type="entry name" value="YwqG-like_sf"/>
</dbReference>
<keyword evidence="2" id="KW-1185">Reference proteome</keyword>
<comment type="caution">
    <text evidence="1">The sequence shown here is derived from an EMBL/GenBank/DDBJ whole genome shotgun (WGS) entry which is preliminary data.</text>
</comment>
<dbReference type="Proteomes" id="UP000560081">
    <property type="component" value="Unassembled WGS sequence"/>
</dbReference>
<reference evidence="1 2" key="1">
    <citation type="submission" date="2020-08" db="EMBL/GenBank/DDBJ databases">
        <title>Sequencing the genomes of 1000 actinobacteria strains.</title>
        <authorList>
            <person name="Klenk H.-P."/>
        </authorList>
    </citation>
    <scope>NUCLEOTIDE SEQUENCE [LARGE SCALE GENOMIC DNA]</scope>
    <source>
        <strain evidence="1 2">DSM 19079</strain>
    </source>
</reference>
<organism evidence="1 2">
    <name type="scientific">Micrococcus flavus</name>
    <dbReference type="NCBI Taxonomy" id="384602"/>
    <lineage>
        <taxon>Bacteria</taxon>
        <taxon>Bacillati</taxon>
        <taxon>Actinomycetota</taxon>
        <taxon>Actinomycetes</taxon>
        <taxon>Micrococcales</taxon>
        <taxon>Micrococcaceae</taxon>
        <taxon>Micrococcus</taxon>
    </lineage>
</organism>
<sequence>MRLGLEERTTLMPGSVPIHGSEDIALEWLGHRGVDLGSFTPKQTSVFSERSFEPGEAELAEWWDSGAHVSWLGGPAALHEAWPRDASGRPLAHVATFHLADVHAALGEPQERTWPARARALLPSSGYLQVFHDLQSYGYDAADPGGLPWCVTFTPDDRPSDRPALMESPEDLDVPHAITQVGLFLPGWCIPSPLDVPGLTQPRFTAADEATATLDLAWMRQRRPDERHQHAIPSTRMLGYSSSGDALAKNEILPHVLPMSDHGDAYILLLEIESWTTLNGWFGDASSLEVWMRLSDLRGRAFDQAWCLIRTD</sequence>
<accession>A0A4Y8X3B4</accession>
<dbReference type="SUPFAM" id="SSF103032">
    <property type="entry name" value="Hypothetical protein YwqG"/>
    <property type="match status" value="1"/>
</dbReference>
<gene>
    <name evidence="1" type="ORF">BJ976_001548</name>
</gene>
<dbReference type="Gene3D" id="2.30.320.10">
    <property type="entry name" value="YwqG-like"/>
    <property type="match status" value="1"/>
</dbReference>
<evidence type="ECO:0000313" key="2">
    <source>
        <dbReference type="Proteomes" id="UP000560081"/>
    </source>
</evidence>
<dbReference type="Pfam" id="PF09234">
    <property type="entry name" value="DUF1963"/>
    <property type="match status" value="1"/>
</dbReference>
<dbReference type="InterPro" id="IPR015315">
    <property type="entry name" value="DUF1963"/>
</dbReference>
<dbReference type="RefSeq" id="WP_135029171.1">
    <property type="nucleotide sequence ID" value="NZ_BMLA01000002.1"/>
</dbReference>
<proteinExistence type="predicted"/>
<dbReference type="EMBL" id="JACHMC010000001">
    <property type="protein sequence ID" value="MBB4883197.1"/>
    <property type="molecule type" value="Genomic_DNA"/>
</dbReference>
<dbReference type="AlphaFoldDB" id="A0A4Y8X3B4"/>
<dbReference type="OrthoDB" id="4929513at2"/>